<keyword evidence="9" id="KW-1185">Reference proteome</keyword>
<evidence type="ECO:0000259" key="6">
    <source>
        <dbReference type="Pfam" id="PF10551"/>
    </source>
</evidence>
<dbReference type="InterPro" id="IPR007588">
    <property type="entry name" value="Znf_FLYWCH"/>
</dbReference>
<dbReference type="EMBL" id="KL367508">
    <property type="protein sequence ID" value="KFD68089.1"/>
    <property type="molecule type" value="Genomic_DNA"/>
</dbReference>
<proteinExistence type="predicted"/>
<sequence length="565" mass="65275">MAKVVYSQKLKPVLCYNGYCYHMHSFNGDKTRRYWRCVQRETCKARITTGQNLNDITIIRDGTANHQHTACAEERAEEIVLSLKRCAEEEPTITLLEELGENIDNIDSKEIISMVPHRNALSRGIDGRKKRNRPTNSARIEDIEIPMMLTVTSRGEPFLMHDSGVDDDKRVLIFGTDENLRYLSSSTTLVCDSMLATTSRQFAELFILFGVVFGCPVPLVYALTKTKREDAYKHIYERVVEFAREKNLKIRPSLCMMDFQLANVNAIREVFPNARIRGCLFSFAQLLWQRMSFLRLTSRYKWLDSNTRKCGSMLFALPFVPLEDVSETFEYIAEIAEEALDDLINCFERLFVHGRRGRGERQPEPPKFPPETWNVYTSVLSDEHGTDIGLEGWHEKFQTLLEVYQNSIWRLVEALKDEQQNSEQAIAQMHGTHAKKWPSTAAQYRQRQIHIRKLVIKYVNYKAKGQVDLYLTEVARLLVDSRVTLSLGDYEKQAWAYRKAEQDGHHGYWFSRGREADSSPGANMHGYLKVILFVVGSLHTARDNRVLSFAEAHFLKRIIPPSINR</sequence>
<protein>
    <recommendedName>
        <fullName evidence="10">FLYWCH-type domain-containing protein</fullName>
    </recommendedName>
</protein>
<keyword evidence="4" id="KW-0472">Membrane</keyword>
<evidence type="ECO:0000256" key="1">
    <source>
        <dbReference type="ARBA" id="ARBA00022723"/>
    </source>
</evidence>
<name>A0A085NF43_9BILA</name>
<evidence type="ECO:0000256" key="4">
    <source>
        <dbReference type="SAM" id="Phobius"/>
    </source>
</evidence>
<gene>
    <name evidence="7" type="ORF">M513_03425</name>
    <name evidence="8" type="ORF">M514_03425</name>
</gene>
<dbReference type="InterPro" id="IPR018289">
    <property type="entry name" value="MULE_transposase_dom"/>
</dbReference>
<evidence type="ECO:0000313" key="7">
    <source>
        <dbReference type="EMBL" id="KFD55677.1"/>
    </source>
</evidence>
<evidence type="ECO:0000259" key="5">
    <source>
        <dbReference type="Pfam" id="PF04500"/>
    </source>
</evidence>
<evidence type="ECO:0008006" key="10">
    <source>
        <dbReference type="Google" id="ProtNLM"/>
    </source>
</evidence>
<evidence type="ECO:0000313" key="9">
    <source>
        <dbReference type="Proteomes" id="UP000030764"/>
    </source>
</evidence>
<evidence type="ECO:0000256" key="3">
    <source>
        <dbReference type="ARBA" id="ARBA00022833"/>
    </source>
</evidence>
<dbReference type="Proteomes" id="UP000030758">
    <property type="component" value="Unassembled WGS sequence"/>
</dbReference>
<dbReference type="Pfam" id="PF04500">
    <property type="entry name" value="FLYWCH"/>
    <property type="match status" value="1"/>
</dbReference>
<keyword evidence="3" id="KW-0862">Zinc</keyword>
<dbReference type="EMBL" id="KL363198">
    <property type="protein sequence ID" value="KFD55677.1"/>
    <property type="molecule type" value="Genomic_DNA"/>
</dbReference>
<dbReference type="AlphaFoldDB" id="A0A085NF43"/>
<dbReference type="GO" id="GO:0008270">
    <property type="term" value="F:zinc ion binding"/>
    <property type="evidence" value="ECO:0007669"/>
    <property type="project" value="UniProtKB-KW"/>
</dbReference>
<dbReference type="Proteomes" id="UP000030764">
    <property type="component" value="Unassembled WGS sequence"/>
</dbReference>
<feature type="domain" description="MULE transposase" evidence="6">
    <location>
        <begin position="213"/>
        <end position="284"/>
    </location>
</feature>
<keyword evidence="4" id="KW-1133">Transmembrane helix</keyword>
<keyword evidence="1" id="KW-0479">Metal-binding</keyword>
<keyword evidence="2" id="KW-0863">Zinc-finger</keyword>
<organism evidence="8">
    <name type="scientific">Trichuris suis</name>
    <name type="common">pig whipworm</name>
    <dbReference type="NCBI Taxonomy" id="68888"/>
    <lineage>
        <taxon>Eukaryota</taxon>
        <taxon>Metazoa</taxon>
        <taxon>Ecdysozoa</taxon>
        <taxon>Nematoda</taxon>
        <taxon>Enoplea</taxon>
        <taxon>Dorylaimia</taxon>
        <taxon>Trichinellida</taxon>
        <taxon>Trichuridae</taxon>
        <taxon>Trichuris</taxon>
    </lineage>
</organism>
<dbReference type="Pfam" id="PF10551">
    <property type="entry name" value="MULE"/>
    <property type="match status" value="1"/>
</dbReference>
<dbReference type="Gene3D" id="2.20.25.240">
    <property type="match status" value="1"/>
</dbReference>
<feature type="domain" description="FLYWCH-type" evidence="5">
    <location>
        <begin position="6"/>
        <end position="62"/>
    </location>
</feature>
<keyword evidence="4" id="KW-0812">Transmembrane</keyword>
<accession>A0A085NF43</accession>
<reference evidence="8 9" key="1">
    <citation type="journal article" date="2014" name="Nat. Genet.">
        <title>Genome and transcriptome of the porcine whipworm Trichuris suis.</title>
        <authorList>
            <person name="Jex A.R."/>
            <person name="Nejsum P."/>
            <person name="Schwarz E.M."/>
            <person name="Hu L."/>
            <person name="Young N.D."/>
            <person name="Hall R.S."/>
            <person name="Korhonen P.K."/>
            <person name="Liao S."/>
            <person name="Thamsborg S."/>
            <person name="Xia J."/>
            <person name="Xu P."/>
            <person name="Wang S."/>
            <person name="Scheerlinck J.P."/>
            <person name="Hofmann A."/>
            <person name="Sternberg P.W."/>
            <person name="Wang J."/>
            <person name="Gasser R.B."/>
        </authorList>
    </citation>
    <scope>NUCLEOTIDE SEQUENCE [LARGE SCALE GENOMIC DNA]</scope>
    <source>
        <strain evidence="8">DCEP-RM93F</strain>
        <strain evidence="7">DCEP-RM93M</strain>
    </source>
</reference>
<evidence type="ECO:0000313" key="8">
    <source>
        <dbReference type="EMBL" id="KFD68089.1"/>
    </source>
</evidence>
<feature type="transmembrane region" description="Helical" evidence="4">
    <location>
        <begin position="205"/>
        <end position="224"/>
    </location>
</feature>
<evidence type="ECO:0000256" key="2">
    <source>
        <dbReference type="ARBA" id="ARBA00022771"/>
    </source>
</evidence>